<name>A0A813SIH1_9BILA</name>
<keyword evidence="3" id="KW-1185">Reference proteome</keyword>
<accession>A0A813SIH1</accession>
<evidence type="ECO:0000313" key="3">
    <source>
        <dbReference type="Proteomes" id="UP000663829"/>
    </source>
</evidence>
<dbReference type="Proteomes" id="UP000681722">
    <property type="component" value="Unassembled WGS sequence"/>
</dbReference>
<comment type="caution">
    <text evidence="1">The sequence shown here is derived from an EMBL/GenBank/DDBJ whole genome shotgun (WGS) entry which is preliminary data.</text>
</comment>
<dbReference type="Proteomes" id="UP000663829">
    <property type="component" value="Unassembled WGS sequence"/>
</dbReference>
<gene>
    <name evidence="1" type="ORF">GPM918_LOCUS3281</name>
    <name evidence="2" type="ORF">SRO942_LOCUS3281</name>
</gene>
<sequence length="106" mass="12075">MTAHSVSIISTMGAGFAAVDLEKTYDPMLETNKLLERRDILKENCLTEISLSELELLLDIINPGDATVLKQDMINIIGEKLYEKYCAQIVTLKMYEDSLRTRRINH</sequence>
<evidence type="ECO:0000313" key="2">
    <source>
        <dbReference type="EMBL" id="CAF3581159.1"/>
    </source>
</evidence>
<dbReference type="AlphaFoldDB" id="A0A813SIH1"/>
<evidence type="ECO:0000313" key="1">
    <source>
        <dbReference type="EMBL" id="CAF0796501.1"/>
    </source>
</evidence>
<dbReference type="EMBL" id="CAJOBC010000396">
    <property type="protein sequence ID" value="CAF3581159.1"/>
    <property type="molecule type" value="Genomic_DNA"/>
</dbReference>
<dbReference type="EMBL" id="CAJNOQ010000396">
    <property type="protein sequence ID" value="CAF0796501.1"/>
    <property type="molecule type" value="Genomic_DNA"/>
</dbReference>
<proteinExistence type="predicted"/>
<organism evidence="1 3">
    <name type="scientific">Didymodactylos carnosus</name>
    <dbReference type="NCBI Taxonomy" id="1234261"/>
    <lineage>
        <taxon>Eukaryota</taxon>
        <taxon>Metazoa</taxon>
        <taxon>Spiralia</taxon>
        <taxon>Gnathifera</taxon>
        <taxon>Rotifera</taxon>
        <taxon>Eurotatoria</taxon>
        <taxon>Bdelloidea</taxon>
        <taxon>Philodinida</taxon>
        <taxon>Philodinidae</taxon>
        <taxon>Didymodactylos</taxon>
    </lineage>
</organism>
<reference evidence="1" key="1">
    <citation type="submission" date="2021-02" db="EMBL/GenBank/DDBJ databases">
        <authorList>
            <person name="Nowell W R."/>
        </authorList>
    </citation>
    <scope>NUCLEOTIDE SEQUENCE</scope>
</reference>
<protein>
    <submittedName>
        <fullName evidence="1">Uncharacterized protein</fullName>
    </submittedName>
</protein>